<organism evidence="2">
    <name type="scientific">Arion vulgaris</name>
    <dbReference type="NCBI Taxonomy" id="1028688"/>
    <lineage>
        <taxon>Eukaryota</taxon>
        <taxon>Metazoa</taxon>
        <taxon>Spiralia</taxon>
        <taxon>Lophotrochozoa</taxon>
        <taxon>Mollusca</taxon>
        <taxon>Gastropoda</taxon>
        <taxon>Heterobranchia</taxon>
        <taxon>Euthyneura</taxon>
        <taxon>Panpulmonata</taxon>
        <taxon>Eupulmonata</taxon>
        <taxon>Stylommatophora</taxon>
        <taxon>Helicina</taxon>
        <taxon>Arionoidea</taxon>
        <taxon>Arionidae</taxon>
        <taxon>Arion</taxon>
    </lineage>
</organism>
<evidence type="ECO:0000256" key="1">
    <source>
        <dbReference type="SAM" id="MobiDB-lite"/>
    </source>
</evidence>
<accession>A0A0B6YXF7</accession>
<proteinExistence type="predicted"/>
<name>A0A0B6YXF7_9EUPU</name>
<reference evidence="2" key="1">
    <citation type="submission" date="2014-12" db="EMBL/GenBank/DDBJ databases">
        <title>Insight into the proteome of Arion vulgaris.</title>
        <authorList>
            <person name="Aradska J."/>
            <person name="Bulat T."/>
            <person name="Smidak R."/>
            <person name="Sarate P."/>
            <person name="Gangsoo J."/>
            <person name="Sialana F."/>
            <person name="Bilban M."/>
            <person name="Lubec G."/>
        </authorList>
    </citation>
    <scope>NUCLEOTIDE SEQUENCE</scope>
    <source>
        <tissue evidence="2">Skin</tissue>
    </source>
</reference>
<feature type="compositionally biased region" description="Polar residues" evidence="1">
    <location>
        <begin position="104"/>
        <end position="117"/>
    </location>
</feature>
<dbReference type="AlphaFoldDB" id="A0A0B6YXF7"/>
<sequence length="136" mass="14764">PPPTPAMSTVLPTTKQPVLSVSNKDKDVGNIHVSHASPGAPKPATDILKGRQEGGIKELSGQVNGDGLLLHQTNDVYPSNRRLHGKDIEILPQQPYQRMPGPTETASESTRLPTKTQMDTRDSKVKKRSSRPISNI</sequence>
<evidence type="ECO:0000313" key="2">
    <source>
        <dbReference type="EMBL" id="CEK60883.1"/>
    </source>
</evidence>
<feature type="non-terminal residue" evidence="2">
    <location>
        <position position="1"/>
    </location>
</feature>
<gene>
    <name evidence="2" type="primary">ORF40632</name>
</gene>
<dbReference type="EMBL" id="HACG01014018">
    <property type="protein sequence ID" value="CEK60883.1"/>
    <property type="molecule type" value="Transcribed_RNA"/>
</dbReference>
<protein>
    <submittedName>
        <fullName evidence="2">Uncharacterized protein</fullName>
    </submittedName>
</protein>
<feature type="non-terminal residue" evidence="2">
    <location>
        <position position="136"/>
    </location>
</feature>
<feature type="region of interest" description="Disordered" evidence="1">
    <location>
        <begin position="80"/>
        <end position="136"/>
    </location>
</feature>